<feature type="domain" description="XS" evidence="2">
    <location>
        <begin position="694"/>
        <end position="815"/>
    </location>
</feature>
<dbReference type="OrthoDB" id="777694at2759"/>
<dbReference type="InterPro" id="IPR038588">
    <property type="entry name" value="XS_domain_sf"/>
</dbReference>
<dbReference type="HOGENOM" id="CLU_012142_0_0_1"/>
<dbReference type="Gene3D" id="3.30.70.2890">
    <property type="entry name" value="XS domain"/>
    <property type="match status" value="1"/>
</dbReference>
<feature type="compositionally biased region" description="Gly residues" evidence="1">
    <location>
        <begin position="24"/>
        <end position="33"/>
    </location>
</feature>
<dbReference type="OMA" id="AMRIHEH"/>
<dbReference type="KEGG" id="obr:102715439"/>
<dbReference type="PANTHER" id="PTHR46619:SF2">
    <property type="entry name" value="XS DOMAIN PROTEIN"/>
    <property type="match status" value="1"/>
</dbReference>
<dbReference type="GO" id="GO:0031047">
    <property type="term" value="P:regulatory ncRNA-mediated gene silencing"/>
    <property type="evidence" value="ECO:0007669"/>
    <property type="project" value="InterPro"/>
</dbReference>
<evidence type="ECO:0000313" key="4">
    <source>
        <dbReference type="Proteomes" id="UP000006038"/>
    </source>
</evidence>
<dbReference type="EnsemblPlants" id="OB12G14310.1">
    <property type="protein sequence ID" value="OB12G14310.1"/>
    <property type="gene ID" value="OB12G14310"/>
</dbReference>
<feature type="region of interest" description="Disordered" evidence="1">
    <location>
        <begin position="55"/>
        <end position="79"/>
    </location>
</feature>
<evidence type="ECO:0000256" key="1">
    <source>
        <dbReference type="SAM" id="MobiDB-lite"/>
    </source>
</evidence>
<feature type="region of interest" description="Disordered" evidence="1">
    <location>
        <begin position="1"/>
        <end position="41"/>
    </location>
</feature>
<proteinExistence type="predicted"/>
<sequence length="846" mass="95092">MLPDHPSHLGQPPLRPARKDSELFGGGRSGGRGSEFFGEPGMTLRVCSTEMGRTSSLYLDRRSPLPPPPPPPRVSSPLYPSVPPAETGFLTGGSASKAGENFGTGSTHSLLDSSEFQYRDHLRETYVGRSREREIDRLYAGRGMHLDRDGEIDRLYPSKDALGAGLVPSTELKVYAGSSSSLLAKERPYGVHDEPCYEPSKGYAMDALGRLSHDTLGHVSGHANRFSDSSLEYGSALDDKMILDITRQKHSKHSPRDASMEYRRRDPVDAYLPPENLHGNGPQVSSPSVRPILGSSSLIGHKDERIDRQVRLPHRMAEGEDPFQGMHDGMERDVQHSYHGDELTRHRRTRNPVVRYSHSPETEHPGFAKHPVQHEFSSFDDDHEFSDREVSPVISRRIPRRAMHHDHVTEQYRSDDSPLGREHYDDDMDSYDLSPKRMTVPHDMVDDQGKYDARYDLPGNRNVFSRITFRDDINEEWTDADQDNYQSTITYGRSKHKPMSQRLSRPTGQSQFGGFPMHGRGGRAKNAKRRLGSALPQFHVGGDRFVRPNKRFKLSEDNHNDPELNHEDAPQNEDLYMQKDPPEGSEEFTKQVHQAFLKYTKLLNESPIVQKRYREAAKGSLSCCVCGSVPRKFLDMDALISHTHDTCKMGLKTKHLGFHKALCVLMGWNWHVAPDTAKAYHSMPDDEVNAMKGDLMLWPPVVVIHNSSIASKGKATDAKIVSKEEIEGVLTEIGFACDKAKINYGRPANQSVFLVKFLPTISGFQEAMRIHEHFTAKNHGKEGFQQIKGGKGKKSAPVDELEELLYAHIAVAEDLGYLDEETKKRCLVRSKNDIEAKADATLNLDS</sequence>
<organism evidence="3">
    <name type="scientific">Oryza brachyantha</name>
    <name type="common">malo sina</name>
    <dbReference type="NCBI Taxonomy" id="4533"/>
    <lineage>
        <taxon>Eukaryota</taxon>
        <taxon>Viridiplantae</taxon>
        <taxon>Streptophyta</taxon>
        <taxon>Embryophyta</taxon>
        <taxon>Tracheophyta</taxon>
        <taxon>Spermatophyta</taxon>
        <taxon>Magnoliopsida</taxon>
        <taxon>Liliopsida</taxon>
        <taxon>Poales</taxon>
        <taxon>Poaceae</taxon>
        <taxon>BOP clade</taxon>
        <taxon>Oryzoideae</taxon>
        <taxon>Oryzeae</taxon>
        <taxon>Oryzinae</taxon>
        <taxon>Oryza</taxon>
    </lineage>
</organism>
<reference evidence="3" key="2">
    <citation type="submission" date="2013-04" db="UniProtKB">
        <authorList>
            <consortium name="EnsemblPlants"/>
        </authorList>
    </citation>
    <scope>IDENTIFICATION</scope>
</reference>
<dbReference type="AlphaFoldDB" id="J3NBS3"/>
<dbReference type="PANTHER" id="PTHR46619">
    <property type="entry name" value="RNA RECOGNITION MOTIF XS DOMAIN PROTEIN-RELATED"/>
    <property type="match status" value="1"/>
</dbReference>
<keyword evidence="4" id="KW-1185">Reference proteome</keyword>
<evidence type="ECO:0000313" key="3">
    <source>
        <dbReference type="EnsemblPlants" id="OB12G14310.1"/>
    </source>
</evidence>
<dbReference type="InterPro" id="IPR005380">
    <property type="entry name" value="XS_domain"/>
</dbReference>
<dbReference type="eggNOG" id="ENOG502QQ93">
    <property type="taxonomic scope" value="Eukaryota"/>
</dbReference>
<dbReference type="GeneID" id="102715439"/>
<feature type="compositionally biased region" description="Polar residues" evidence="1">
    <location>
        <begin position="501"/>
        <end position="512"/>
    </location>
</feature>
<reference evidence="3" key="1">
    <citation type="journal article" date="2013" name="Nat. Commun.">
        <title>Whole-genome sequencing of Oryza brachyantha reveals mechanisms underlying Oryza genome evolution.</title>
        <authorList>
            <person name="Chen J."/>
            <person name="Huang Q."/>
            <person name="Gao D."/>
            <person name="Wang J."/>
            <person name="Lang Y."/>
            <person name="Liu T."/>
            <person name="Li B."/>
            <person name="Bai Z."/>
            <person name="Luis Goicoechea J."/>
            <person name="Liang C."/>
            <person name="Chen C."/>
            <person name="Zhang W."/>
            <person name="Sun S."/>
            <person name="Liao Y."/>
            <person name="Zhang X."/>
            <person name="Yang L."/>
            <person name="Song C."/>
            <person name="Wang M."/>
            <person name="Shi J."/>
            <person name="Liu G."/>
            <person name="Liu J."/>
            <person name="Zhou H."/>
            <person name="Zhou W."/>
            <person name="Yu Q."/>
            <person name="An N."/>
            <person name="Chen Y."/>
            <person name="Cai Q."/>
            <person name="Wang B."/>
            <person name="Liu B."/>
            <person name="Min J."/>
            <person name="Huang Y."/>
            <person name="Wu H."/>
            <person name="Li Z."/>
            <person name="Zhang Y."/>
            <person name="Yin Y."/>
            <person name="Song W."/>
            <person name="Jiang J."/>
            <person name="Jackson S.A."/>
            <person name="Wing R.A."/>
            <person name="Wang J."/>
            <person name="Chen M."/>
        </authorList>
    </citation>
    <scope>NUCLEOTIDE SEQUENCE [LARGE SCALE GENOMIC DNA]</scope>
    <source>
        <strain evidence="3">cv. IRGC 101232</strain>
    </source>
</reference>
<dbReference type="Gramene" id="OB12G14310.1">
    <property type="protein sequence ID" value="OB12G14310.1"/>
    <property type="gene ID" value="OB12G14310"/>
</dbReference>
<protein>
    <recommendedName>
        <fullName evidence="2">XS domain-containing protein</fullName>
    </recommendedName>
</protein>
<dbReference type="Pfam" id="PF03468">
    <property type="entry name" value="XS"/>
    <property type="match status" value="1"/>
</dbReference>
<name>J3NBS3_ORYBR</name>
<evidence type="ECO:0000259" key="2">
    <source>
        <dbReference type="Pfam" id="PF03468"/>
    </source>
</evidence>
<dbReference type="Proteomes" id="UP000006038">
    <property type="component" value="Chromosome 12"/>
</dbReference>
<feature type="compositionally biased region" description="Pro residues" evidence="1">
    <location>
        <begin position="64"/>
        <end position="74"/>
    </location>
</feature>
<accession>J3NBS3</accession>
<feature type="compositionally biased region" description="Basic and acidic residues" evidence="1">
    <location>
        <begin position="405"/>
        <end position="423"/>
    </location>
</feature>
<feature type="region of interest" description="Disordered" evidence="1">
    <location>
        <begin position="493"/>
        <end position="527"/>
    </location>
</feature>
<feature type="region of interest" description="Disordered" evidence="1">
    <location>
        <begin position="404"/>
        <end position="423"/>
    </location>
</feature>
<dbReference type="STRING" id="4533.J3NBS3"/>